<dbReference type="GO" id="GO:0030212">
    <property type="term" value="P:hyaluronan metabolic process"/>
    <property type="evidence" value="ECO:0007669"/>
    <property type="project" value="InterPro"/>
</dbReference>
<protein>
    <recommendedName>
        <fullName evidence="3">Inter-alpha-trypsin inhibitor heavy chain H3</fullName>
    </recommendedName>
</protein>
<name>A0A4Z2B831_9TELE</name>
<organism evidence="5 6">
    <name type="scientific">Takifugu bimaculatus</name>
    <dbReference type="NCBI Taxonomy" id="433685"/>
    <lineage>
        <taxon>Eukaryota</taxon>
        <taxon>Metazoa</taxon>
        <taxon>Chordata</taxon>
        <taxon>Craniata</taxon>
        <taxon>Vertebrata</taxon>
        <taxon>Euteleostomi</taxon>
        <taxon>Actinopterygii</taxon>
        <taxon>Neopterygii</taxon>
        <taxon>Teleostei</taxon>
        <taxon>Neoteleostei</taxon>
        <taxon>Acanthomorphata</taxon>
        <taxon>Eupercaria</taxon>
        <taxon>Tetraodontiformes</taxon>
        <taxon>Tetradontoidea</taxon>
        <taxon>Tetraodontidae</taxon>
        <taxon>Takifugu</taxon>
    </lineage>
</organism>
<keyword evidence="6" id="KW-1185">Reference proteome</keyword>
<evidence type="ECO:0000313" key="5">
    <source>
        <dbReference type="EMBL" id="TNM88584.1"/>
    </source>
</evidence>
<dbReference type="InterPro" id="IPR050934">
    <property type="entry name" value="ITIH"/>
</dbReference>
<dbReference type="Proteomes" id="UP000516260">
    <property type="component" value="Chromosome 5"/>
</dbReference>
<dbReference type="EMBL" id="SWLE01000018">
    <property type="protein sequence ID" value="TNM88584.1"/>
    <property type="molecule type" value="Genomic_DNA"/>
</dbReference>
<dbReference type="InterPro" id="IPR010600">
    <property type="entry name" value="ITI_HC_C"/>
</dbReference>
<dbReference type="PANTHER" id="PTHR10338">
    <property type="entry name" value="INTER-ALPHA-TRYPSIN INHIBITOR HEAVY CHAIN FAMILY MEMBER"/>
    <property type="match status" value="1"/>
</dbReference>
<gene>
    <name evidence="5" type="ORF">fugu_004838</name>
</gene>
<keyword evidence="1" id="KW-0325">Glycoprotein</keyword>
<dbReference type="Pfam" id="PF00092">
    <property type="entry name" value="VWA"/>
    <property type="match status" value="1"/>
</dbReference>
<comment type="caution">
    <text evidence="5">The sequence shown here is derived from an EMBL/GenBank/DDBJ whole genome shotgun (WGS) entry which is preliminary data.</text>
</comment>
<evidence type="ECO:0000256" key="2">
    <source>
        <dbReference type="ARBA" id="ARBA00037051"/>
    </source>
</evidence>
<dbReference type="Pfam" id="PF06668">
    <property type="entry name" value="ITI_HC_C"/>
    <property type="match status" value="1"/>
</dbReference>
<evidence type="ECO:0000313" key="6">
    <source>
        <dbReference type="Proteomes" id="UP000516260"/>
    </source>
</evidence>
<keyword evidence="1" id="KW-0654">Proteoglycan</keyword>
<dbReference type="InterPro" id="IPR036465">
    <property type="entry name" value="vWFA_dom_sf"/>
</dbReference>
<evidence type="ECO:0000256" key="3">
    <source>
        <dbReference type="ARBA" id="ARBA00039924"/>
    </source>
</evidence>
<feature type="domain" description="VWFA" evidence="4">
    <location>
        <begin position="1"/>
        <end position="120"/>
    </location>
</feature>
<dbReference type="PANTHER" id="PTHR10338:SF115">
    <property type="entry name" value="INTER-ALPHA-TRYPSIN INHIBITOR HEAVY CHAIN H3"/>
    <property type="match status" value="1"/>
</dbReference>
<dbReference type="GO" id="GO:0004867">
    <property type="term" value="F:serine-type endopeptidase inhibitor activity"/>
    <property type="evidence" value="ECO:0007669"/>
    <property type="project" value="InterPro"/>
</dbReference>
<sequence length="153" mass="16796">MAYVKNIAARGGTDINDSVLKAVDMLVTDREAKRLPEKSIDMIILLTDGDPTSGEIRVPVIQENVRNAIGGNMSLYGLGFGNDVDYAFLDVMSRENKGPSTPPTYFGQFYHGIEYEVSDLRPGEVPEKPDATMFVKGQQLNVTRADELALAKI</sequence>
<dbReference type="Gene3D" id="3.40.50.410">
    <property type="entry name" value="von Willebrand factor, type A domain"/>
    <property type="match status" value="1"/>
</dbReference>
<evidence type="ECO:0000256" key="1">
    <source>
        <dbReference type="ARBA" id="ARBA00022974"/>
    </source>
</evidence>
<evidence type="ECO:0000259" key="4">
    <source>
        <dbReference type="PROSITE" id="PS50234"/>
    </source>
</evidence>
<dbReference type="InterPro" id="IPR002035">
    <property type="entry name" value="VWF_A"/>
</dbReference>
<accession>A0A4Z2B831</accession>
<proteinExistence type="predicted"/>
<dbReference type="SUPFAM" id="SSF53300">
    <property type="entry name" value="vWA-like"/>
    <property type="match status" value="1"/>
</dbReference>
<comment type="function">
    <text evidence="2">May act as a carrier of hyaluronan in serum or as a binding protein between hyaluronan and other matrix protein, including those on cell surfaces in tissues to regulate the localization, synthesis and degradation of hyaluronan which are essential to cells undergoing biological processes.</text>
</comment>
<dbReference type="PROSITE" id="PS50234">
    <property type="entry name" value="VWFA"/>
    <property type="match status" value="1"/>
</dbReference>
<reference evidence="5 6" key="1">
    <citation type="submission" date="2019-04" db="EMBL/GenBank/DDBJ databases">
        <title>The sequence and de novo assembly of Takifugu bimaculatus genome using PacBio and Hi-C technologies.</title>
        <authorList>
            <person name="Xu P."/>
            <person name="Liu B."/>
            <person name="Zhou Z."/>
        </authorList>
    </citation>
    <scope>NUCLEOTIDE SEQUENCE [LARGE SCALE GENOMIC DNA]</scope>
    <source>
        <strain evidence="5">TB-2018</strain>
        <tissue evidence="5">Muscle</tissue>
    </source>
</reference>
<dbReference type="AlphaFoldDB" id="A0A4Z2B831"/>